<evidence type="ECO:0000256" key="1">
    <source>
        <dbReference type="ARBA" id="ARBA00004127"/>
    </source>
</evidence>
<dbReference type="AlphaFoldDB" id="A0A218Z326"/>
<name>A0A218Z326_9HELO</name>
<dbReference type="Gene3D" id="1.20.1250.20">
    <property type="entry name" value="MFS general substrate transporter like domains"/>
    <property type="match status" value="2"/>
</dbReference>
<comment type="subcellular location">
    <subcellularLocation>
        <location evidence="1">Endomembrane system</location>
        <topology evidence="1">Multi-pass membrane protein</topology>
    </subcellularLocation>
</comment>
<dbReference type="EMBL" id="MZNU01000252">
    <property type="protein sequence ID" value="OWP02030.1"/>
    <property type="molecule type" value="Genomic_DNA"/>
</dbReference>
<evidence type="ECO:0000256" key="7">
    <source>
        <dbReference type="SAM" id="MobiDB-lite"/>
    </source>
</evidence>
<evidence type="ECO:0000313" key="9">
    <source>
        <dbReference type="EMBL" id="OWP02030.1"/>
    </source>
</evidence>
<feature type="transmembrane region" description="Helical" evidence="8">
    <location>
        <begin position="121"/>
        <end position="142"/>
    </location>
</feature>
<dbReference type="SUPFAM" id="SSF103473">
    <property type="entry name" value="MFS general substrate transporter"/>
    <property type="match status" value="1"/>
</dbReference>
<proteinExistence type="inferred from homology"/>
<feature type="compositionally biased region" description="Basic and acidic residues" evidence="7">
    <location>
        <begin position="11"/>
        <end position="31"/>
    </location>
</feature>
<dbReference type="OrthoDB" id="3541836at2759"/>
<dbReference type="FunCoup" id="A0A218Z326">
    <property type="interactions" value="14"/>
</dbReference>
<evidence type="ECO:0000256" key="4">
    <source>
        <dbReference type="ARBA" id="ARBA00022692"/>
    </source>
</evidence>
<evidence type="ECO:0000313" key="10">
    <source>
        <dbReference type="Proteomes" id="UP000242519"/>
    </source>
</evidence>
<keyword evidence="5 8" id="KW-1133">Transmembrane helix</keyword>
<evidence type="ECO:0000256" key="2">
    <source>
        <dbReference type="ARBA" id="ARBA00008335"/>
    </source>
</evidence>
<dbReference type="GO" id="GO:0012505">
    <property type="term" value="C:endomembrane system"/>
    <property type="evidence" value="ECO:0007669"/>
    <property type="project" value="UniProtKB-SubCell"/>
</dbReference>
<sequence length="539" mass="57833">MAASIPGNQTDLEKSETTAGRLENEPKEALSRVHELEPQHVNYRLERWNQPKINAYRYLSALFTFVIMGMNDAAIGVSLSSNVGKLSNACTGSNSICEDVRCSSFGTAVNLATKLEDYYDVNYTIISFVFLASFISCSAVAFLNNRIHMRFGQLGVAIIAPTCKIVTYVVISIHPPYPVLPVITLLSSFGSSLQDGALNAWIGNMESANEMLGLLHGAYGLGAVISPIVATAMVAKAGLQWYTFFYVMVGGPITKANTSPFLQALGLTNAQLGLSVVELILSPIFFRKATGAAYRAAHVTSNEASGQSRTREALKSPVTWICALFLLLYIGVEVSLGGWLVTFMLRVRNGEEFECGLVVTGFWLGITLGRVVLGFVTGKLGEKISIAAYIVICLGLVLCFWLIPNFVASAVFAGWLGFFLGPLFPAVVVVATKLLPPRLHVSAIGFAAAFGGGGSAVLPFAIGAIAQAKGVQVLQPIALAILAAILALWCMLPGGFRKSGLEDIQRKRDEGRAAAPREREATGLHGRMARLRVRIFGTN</sequence>
<keyword evidence="6 8" id="KW-0472">Membrane</keyword>
<organism evidence="9 10">
    <name type="scientific">Diplocarpon coronariae</name>
    <dbReference type="NCBI Taxonomy" id="2795749"/>
    <lineage>
        <taxon>Eukaryota</taxon>
        <taxon>Fungi</taxon>
        <taxon>Dikarya</taxon>
        <taxon>Ascomycota</taxon>
        <taxon>Pezizomycotina</taxon>
        <taxon>Leotiomycetes</taxon>
        <taxon>Helotiales</taxon>
        <taxon>Drepanopezizaceae</taxon>
        <taxon>Diplocarpon</taxon>
    </lineage>
</organism>
<comment type="caution">
    <text evidence="9">The sequence shown here is derived from an EMBL/GenBank/DDBJ whole genome shotgun (WGS) entry which is preliminary data.</text>
</comment>
<feature type="transmembrane region" description="Helical" evidence="8">
    <location>
        <begin position="384"/>
        <end position="403"/>
    </location>
</feature>
<dbReference type="Proteomes" id="UP000242519">
    <property type="component" value="Unassembled WGS sequence"/>
</dbReference>
<evidence type="ECO:0000256" key="5">
    <source>
        <dbReference type="ARBA" id="ARBA00022989"/>
    </source>
</evidence>
<dbReference type="GO" id="GO:0022857">
    <property type="term" value="F:transmembrane transporter activity"/>
    <property type="evidence" value="ECO:0007669"/>
    <property type="project" value="InterPro"/>
</dbReference>
<dbReference type="InterPro" id="IPR011701">
    <property type="entry name" value="MFS"/>
</dbReference>
<feature type="transmembrane region" description="Helical" evidence="8">
    <location>
        <begin position="318"/>
        <end position="345"/>
    </location>
</feature>
<feature type="compositionally biased region" description="Polar residues" evidence="7">
    <location>
        <begin position="1"/>
        <end position="10"/>
    </location>
</feature>
<protein>
    <submittedName>
        <fullName evidence="9">Major facilitator superfamily transporter</fullName>
    </submittedName>
</protein>
<dbReference type="PANTHER" id="PTHR23514:SF3">
    <property type="entry name" value="BYPASS OF STOP CODON PROTEIN 6"/>
    <property type="match status" value="1"/>
</dbReference>
<keyword evidence="3" id="KW-0813">Transport</keyword>
<feature type="transmembrane region" description="Helical" evidence="8">
    <location>
        <begin position="261"/>
        <end position="286"/>
    </location>
</feature>
<evidence type="ECO:0000256" key="6">
    <source>
        <dbReference type="ARBA" id="ARBA00023136"/>
    </source>
</evidence>
<evidence type="ECO:0000256" key="8">
    <source>
        <dbReference type="SAM" id="Phobius"/>
    </source>
</evidence>
<feature type="transmembrane region" description="Helical" evidence="8">
    <location>
        <begin position="443"/>
        <end position="465"/>
    </location>
</feature>
<feature type="region of interest" description="Disordered" evidence="7">
    <location>
        <begin position="1"/>
        <end position="31"/>
    </location>
</feature>
<comment type="similarity">
    <text evidence="2">Belongs to the major facilitator superfamily.</text>
</comment>
<dbReference type="InterPro" id="IPR036259">
    <property type="entry name" value="MFS_trans_sf"/>
</dbReference>
<dbReference type="GO" id="GO:0016020">
    <property type="term" value="C:membrane"/>
    <property type="evidence" value="ECO:0007669"/>
    <property type="project" value="TreeGrafter"/>
</dbReference>
<dbReference type="InterPro" id="IPR051788">
    <property type="entry name" value="MFS_Transporter"/>
</dbReference>
<feature type="transmembrane region" description="Helical" evidence="8">
    <location>
        <begin position="477"/>
        <end position="496"/>
    </location>
</feature>
<feature type="transmembrane region" description="Helical" evidence="8">
    <location>
        <begin position="357"/>
        <end position="377"/>
    </location>
</feature>
<feature type="transmembrane region" description="Helical" evidence="8">
    <location>
        <begin position="214"/>
        <end position="241"/>
    </location>
</feature>
<reference evidence="9 10" key="1">
    <citation type="submission" date="2017-04" db="EMBL/GenBank/DDBJ databases">
        <title>Draft genome sequence of Marssonina coronaria NL1: causal agent of apple blotch.</title>
        <authorList>
            <person name="Cheng Q."/>
        </authorList>
    </citation>
    <scope>NUCLEOTIDE SEQUENCE [LARGE SCALE GENOMIC DNA]</scope>
    <source>
        <strain evidence="9 10">NL1</strain>
    </source>
</reference>
<feature type="transmembrane region" description="Helical" evidence="8">
    <location>
        <begin position="409"/>
        <end position="431"/>
    </location>
</feature>
<accession>A0A218Z326</accession>
<dbReference type="Pfam" id="PF07690">
    <property type="entry name" value="MFS_1"/>
    <property type="match status" value="1"/>
</dbReference>
<dbReference type="FunFam" id="1.20.1250.20:FF:000286">
    <property type="entry name" value="MFS efflux transporter"/>
    <property type="match status" value="1"/>
</dbReference>
<dbReference type="InParanoid" id="A0A218Z326"/>
<keyword evidence="10" id="KW-1185">Reference proteome</keyword>
<feature type="transmembrane region" description="Helical" evidence="8">
    <location>
        <begin position="55"/>
        <end position="77"/>
    </location>
</feature>
<evidence type="ECO:0000256" key="3">
    <source>
        <dbReference type="ARBA" id="ARBA00022448"/>
    </source>
</evidence>
<gene>
    <name evidence="9" type="ORF">B2J93_1502</name>
</gene>
<keyword evidence="4 8" id="KW-0812">Transmembrane</keyword>
<dbReference type="PANTHER" id="PTHR23514">
    <property type="entry name" value="BYPASS OF STOP CODON PROTEIN 6"/>
    <property type="match status" value="1"/>
</dbReference>